<evidence type="ECO:0008006" key="3">
    <source>
        <dbReference type="Google" id="ProtNLM"/>
    </source>
</evidence>
<dbReference type="Proteomes" id="UP000198211">
    <property type="component" value="Unassembled WGS sequence"/>
</dbReference>
<dbReference type="InterPro" id="IPR039537">
    <property type="entry name" value="Retrotran_Ty1/copia-like"/>
</dbReference>
<protein>
    <recommendedName>
        <fullName evidence="3">Integrase catalytic domain-containing protein</fullName>
    </recommendedName>
</protein>
<evidence type="ECO:0000313" key="2">
    <source>
        <dbReference type="Proteomes" id="UP000198211"/>
    </source>
</evidence>
<dbReference type="AlphaFoldDB" id="A0A225V6P2"/>
<name>A0A225V6P2_9STRA</name>
<accession>A0A225V6P2</accession>
<dbReference type="InterPro" id="IPR036397">
    <property type="entry name" value="RNaseH_sf"/>
</dbReference>
<dbReference type="OrthoDB" id="117847at2759"/>
<evidence type="ECO:0000313" key="1">
    <source>
        <dbReference type="EMBL" id="OWZ00804.1"/>
    </source>
</evidence>
<proteinExistence type="predicted"/>
<keyword evidence="2" id="KW-1185">Reference proteome</keyword>
<dbReference type="PANTHER" id="PTHR42648">
    <property type="entry name" value="TRANSPOSASE, PUTATIVE-RELATED"/>
    <property type="match status" value="1"/>
</dbReference>
<comment type="caution">
    <text evidence="1">The sequence shown here is derived from an EMBL/GenBank/DDBJ whole genome shotgun (WGS) entry which is preliminary data.</text>
</comment>
<sequence length="199" mass="22419">MRVFEVYRRNSVLKIDVMGAKSKQARVHVVNAAVREANAVDETTTESTLLELHRRLGHLVYDTVEIMADAAGSGIRLTDRMRPNCLTCAQGKQSKNNQTKKDTGTHAPIDKIGGVIGSDINGPMTPLNRRGNRYLINFADYSTNYVRVFVAKDKMFQHLLAYFEKRFNCIIHVLRTDGGKEYVNVDPFCKATGVRRQIS</sequence>
<dbReference type="InterPro" id="IPR012337">
    <property type="entry name" value="RNaseH-like_sf"/>
</dbReference>
<dbReference type="SUPFAM" id="SSF53098">
    <property type="entry name" value="Ribonuclease H-like"/>
    <property type="match status" value="1"/>
</dbReference>
<dbReference type="GO" id="GO:0003676">
    <property type="term" value="F:nucleic acid binding"/>
    <property type="evidence" value="ECO:0007669"/>
    <property type="project" value="InterPro"/>
</dbReference>
<dbReference type="EMBL" id="NBNE01007317">
    <property type="protein sequence ID" value="OWZ00804.1"/>
    <property type="molecule type" value="Genomic_DNA"/>
</dbReference>
<dbReference type="Gene3D" id="3.30.420.10">
    <property type="entry name" value="Ribonuclease H-like superfamily/Ribonuclease H"/>
    <property type="match status" value="1"/>
</dbReference>
<organism evidence="1 2">
    <name type="scientific">Phytophthora megakarya</name>
    <dbReference type="NCBI Taxonomy" id="4795"/>
    <lineage>
        <taxon>Eukaryota</taxon>
        <taxon>Sar</taxon>
        <taxon>Stramenopiles</taxon>
        <taxon>Oomycota</taxon>
        <taxon>Peronosporomycetes</taxon>
        <taxon>Peronosporales</taxon>
        <taxon>Peronosporaceae</taxon>
        <taxon>Phytophthora</taxon>
    </lineage>
</organism>
<gene>
    <name evidence="1" type="ORF">PHMEG_00027928</name>
</gene>
<reference evidence="2" key="1">
    <citation type="submission" date="2017-03" db="EMBL/GenBank/DDBJ databases">
        <title>Phytopthora megakarya and P. palmivora, two closely related causual agents of cacao black pod achieved similar genome size and gene model numbers by different mechanisms.</title>
        <authorList>
            <person name="Ali S."/>
            <person name="Shao J."/>
            <person name="Larry D.J."/>
            <person name="Kronmiller B."/>
            <person name="Shen D."/>
            <person name="Strem M.D."/>
            <person name="Melnick R.L."/>
            <person name="Guiltinan M.J."/>
            <person name="Tyler B.M."/>
            <person name="Meinhardt L.W."/>
            <person name="Bailey B.A."/>
        </authorList>
    </citation>
    <scope>NUCLEOTIDE SEQUENCE [LARGE SCALE GENOMIC DNA]</scope>
    <source>
        <strain evidence="2">zdho120</strain>
    </source>
</reference>
<dbReference type="PANTHER" id="PTHR42648:SF28">
    <property type="entry name" value="TRANSPOSON-ENCODED PROTEIN WITH RIBONUCLEASE H-LIKE AND RETROVIRUS ZINC FINGER-LIKE DOMAINS"/>
    <property type="match status" value="1"/>
</dbReference>